<dbReference type="GeneTree" id="ENSGT00940000164021"/>
<sequence>MAESQLMCMEDGHIGAKVPETRPEFYYSEEQRVAIEELLRNGDGAFKTRLKEDNMKDFLSAREVKLFLTSFKRYDSGNDSSGGGSSAASPKQGAAAGTDADSGVHSTYWPQMSDTEVPSLDIGWPSGGLFKGVTRVAVHTHPPKDNGPHIKEVVRRLIQEASKVIAIVMDLITDIQILQDLMDAAWRRSVPVYILLDEQGVPHFLDMCFRLQIGAQHLRNIRARTLQGIGFGLSFGRLPGSLCNKYMLVDGDKVMFGSYSFSWSTSRMDRNMITVMTGQVVDFFDRDFRELYAISEKLDLYKEFHVSPPAANTTTTIRSKVGSKRPPLPATTSRFQVSLGDSPNPDIQVPAHKYYNPKYALAFGDVPRPPGSLQERGPKRGSVLAEIPGEMDQERPRLTSSERMGPPPSETLSESFSKANGVKQDKKGRLTWKKLFKGKSFIKPPENSSACPSPTETNRTDEIEDSFEVVVVSPSKGKRTPSKLDRRTPSEQTVNTARDNESESKRRVHNEESWFLDSFTSPVPINNDVTFGFLLTGLKSRRRGKQACKVS</sequence>
<dbReference type="GO" id="GO:0019901">
    <property type="term" value="F:protein kinase binding"/>
    <property type="evidence" value="ECO:0007669"/>
    <property type="project" value="TreeGrafter"/>
</dbReference>
<keyword evidence="5" id="KW-1185">Reference proteome</keyword>
<dbReference type="PANTHER" id="PTHR16181:SF17">
    <property type="entry name" value="FAMILY WITH SEQUENCE SIMILARITY 83 MEMBER FB"/>
    <property type="match status" value="1"/>
</dbReference>
<dbReference type="Proteomes" id="UP000257200">
    <property type="component" value="Unplaced"/>
</dbReference>
<dbReference type="Pfam" id="PF07894">
    <property type="entry name" value="SACK1"/>
    <property type="match status" value="1"/>
</dbReference>
<evidence type="ECO:0000313" key="4">
    <source>
        <dbReference type="Ensembl" id="ENSAPOP00000011403.1"/>
    </source>
</evidence>
<evidence type="ECO:0000313" key="5">
    <source>
        <dbReference type="Proteomes" id="UP000257200"/>
    </source>
</evidence>
<name>A0A3Q1F3L1_9TELE</name>
<dbReference type="Gene3D" id="3.30.870.10">
    <property type="entry name" value="Endonuclease Chain A"/>
    <property type="match status" value="1"/>
</dbReference>
<dbReference type="SUPFAM" id="SSF56024">
    <property type="entry name" value="Phospholipase D/nuclease"/>
    <property type="match status" value="1"/>
</dbReference>
<comment type="similarity">
    <text evidence="1">Belongs to the FAM83 family.</text>
</comment>
<feature type="region of interest" description="Disordered" evidence="2">
    <location>
        <begin position="474"/>
        <end position="509"/>
    </location>
</feature>
<evidence type="ECO:0000256" key="1">
    <source>
        <dbReference type="ARBA" id="ARBA00006937"/>
    </source>
</evidence>
<feature type="compositionally biased region" description="Polar residues" evidence="2">
    <location>
        <begin position="330"/>
        <end position="341"/>
    </location>
</feature>
<reference evidence="4" key="2">
    <citation type="submission" date="2025-09" db="UniProtKB">
        <authorList>
            <consortium name="Ensembl"/>
        </authorList>
    </citation>
    <scope>IDENTIFICATION</scope>
</reference>
<organism evidence="4 5">
    <name type="scientific">Acanthochromis polyacanthus</name>
    <name type="common">spiny chromis</name>
    <dbReference type="NCBI Taxonomy" id="80966"/>
    <lineage>
        <taxon>Eukaryota</taxon>
        <taxon>Metazoa</taxon>
        <taxon>Chordata</taxon>
        <taxon>Craniata</taxon>
        <taxon>Vertebrata</taxon>
        <taxon>Euteleostomi</taxon>
        <taxon>Actinopterygii</taxon>
        <taxon>Neopterygii</taxon>
        <taxon>Teleostei</taxon>
        <taxon>Neoteleostei</taxon>
        <taxon>Acanthomorphata</taxon>
        <taxon>Ovalentaria</taxon>
        <taxon>Pomacentridae</taxon>
        <taxon>Acanthochromis</taxon>
    </lineage>
</organism>
<dbReference type="Ensembl" id="ENSAPOT00000018982.1">
    <property type="protein sequence ID" value="ENSAPOP00000011403.1"/>
    <property type="gene ID" value="ENSAPOG00000013954.1"/>
</dbReference>
<dbReference type="InParanoid" id="A0A3Q1F3L1"/>
<evidence type="ECO:0000256" key="2">
    <source>
        <dbReference type="SAM" id="MobiDB-lite"/>
    </source>
</evidence>
<feature type="region of interest" description="Disordered" evidence="2">
    <location>
        <begin position="315"/>
        <end position="343"/>
    </location>
</feature>
<accession>A0A3Q1F3L1</accession>
<feature type="domain" description="Scaffolding anchor of CK1" evidence="3">
    <location>
        <begin position="17"/>
        <end position="296"/>
    </location>
</feature>
<protein>
    <submittedName>
        <fullName evidence="4">Family with sequence similarity 83 member Fb</fullName>
    </submittedName>
</protein>
<dbReference type="InterPro" id="IPR012461">
    <property type="entry name" value="SACK1"/>
</dbReference>
<feature type="compositionally biased region" description="Basic and acidic residues" evidence="2">
    <location>
        <begin position="498"/>
        <end position="509"/>
    </location>
</feature>
<feature type="compositionally biased region" description="Low complexity" evidence="2">
    <location>
        <begin position="86"/>
        <end position="97"/>
    </location>
</feature>
<dbReference type="GO" id="GO:0007165">
    <property type="term" value="P:signal transduction"/>
    <property type="evidence" value="ECO:0007669"/>
    <property type="project" value="TreeGrafter"/>
</dbReference>
<feature type="region of interest" description="Disordered" evidence="2">
    <location>
        <begin position="77"/>
        <end position="108"/>
    </location>
</feature>
<feature type="region of interest" description="Disordered" evidence="2">
    <location>
        <begin position="368"/>
        <end position="424"/>
    </location>
</feature>
<dbReference type="AlphaFoldDB" id="A0A3Q1F3L1"/>
<evidence type="ECO:0000259" key="3">
    <source>
        <dbReference type="Pfam" id="PF07894"/>
    </source>
</evidence>
<dbReference type="PANTHER" id="PTHR16181">
    <property type="entry name" value="PROTEIN FAM83A-RELATED"/>
    <property type="match status" value="1"/>
</dbReference>
<reference evidence="4" key="1">
    <citation type="submission" date="2025-08" db="UniProtKB">
        <authorList>
            <consortium name="Ensembl"/>
        </authorList>
    </citation>
    <scope>IDENTIFICATION</scope>
</reference>
<dbReference type="InterPro" id="IPR050944">
    <property type="entry name" value="FAM83"/>
</dbReference>
<proteinExistence type="inferred from homology"/>